<gene>
    <name evidence="2" type="ORF">LCGC14_0523050</name>
</gene>
<sequence>MTDIESPLGKKSFPSNPQQGRMLTVDDPTAGRRHNLNIRPEHFSQEQQRQPLRELTNEEIAEFERAKAESQRNQNAISKTARERIEFLTGIGRIKTDFEMDGVTFHLQSLKDGELENVLDTMISMGDTNEAKFNFELRRQTLARSLASVDNMPIEELISSNDIDHKLDLIRAFDENLVDYMYKHYEEHILKASRNKYAIKTEKDVKEVVEAVKK</sequence>
<protein>
    <submittedName>
        <fullName evidence="2">Uncharacterized protein</fullName>
    </submittedName>
</protein>
<comment type="caution">
    <text evidence="2">The sequence shown here is derived from an EMBL/GenBank/DDBJ whole genome shotgun (WGS) entry which is preliminary data.</text>
</comment>
<accession>A0A0F9S2Q4</accession>
<organism evidence="2">
    <name type="scientific">marine sediment metagenome</name>
    <dbReference type="NCBI Taxonomy" id="412755"/>
    <lineage>
        <taxon>unclassified sequences</taxon>
        <taxon>metagenomes</taxon>
        <taxon>ecological metagenomes</taxon>
    </lineage>
</organism>
<reference evidence="2" key="1">
    <citation type="journal article" date="2015" name="Nature">
        <title>Complex archaea that bridge the gap between prokaryotes and eukaryotes.</title>
        <authorList>
            <person name="Spang A."/>
            <person name="Saw J.H."/>
            <person name="Jorgensen S.L."/>
            <person name="Zaremba-Niedzwiedzka K."/>
            <person name="Martijn J."/>
            <person name="Lind A.E."/>
            <person name="van Eijk R."/>
            <person name="Schleper C."/>
            <person name="Guy L."/>
            <person name="Ettema T.J."/>
        </authorList>
    </citation>
    <scope>NUCLEOTIDE SEQUENCE</scope>
</reference>
<dbReference type="AlphaFoldDB" id="A0A0F9S2Q4"/>
<evidence type="ECO:0000313" key="2">
    <source>
        <dbReference type="EMBL" id="KKN61314.1"/>
    </source>
</evidence>
<feature type="region of interest" description="Disordered" evidence="1">
    <location>
        <begin position="1"/>
        <end position="51"/>
    </location>
</feature>
<proteinExistence type="predicted"/>
<name>A0A0F9S2Q4_9ZZZZ</name>
<dbReference type="EMBL" id="LAZR01000662">
    <property type="protein sequence ID" value="KKN61314.1"/>
    <property type="molecule type" value="Genomic_DNA"/>
</dbReference>
<evidence type="ECO:0000256" key="1">
    <source>
        <dbReference type="SAM" id="MobiDB-lite"/>
    </source>
</evidence>